<keyword evidence="9" id="KW-1185">Reference proteome</keyword>
<accession>A0ABZ1CA67</accession>
<evidence type="ECO:0000313" key="9">
    <source>
        <dbReference type="Proteomes" id="UP000738431"/>
    </source>
</evidence>
<keyword evidence="2" id="KW-0645">Protease</keyword>
<dbReference type="InterPro" id="IPR045175">
    <property type="entry name" value="M28_fam"/>
</dbReference>
<dbReference type="InterPro" id="IPR007484">
    <property type="entry name" value="Peptidase_M28"/>
</dbReference>
<evidence type="ECO:0000313" key="8">
    <source>
        <dbReference type="EMBL" id="WRQ88573.1"/>
    </source>
</evidence>
<evidence type="ECO:0000259" key="7">
    <source>
        <dbReference type="Pfam" id="PF04389"/>
    </source>
</evidence>
<dbReference type="SUPFAM" id="SSF53187">
    <property type="entry name" value="Zn-dependent exopeptidases"/>
    <property type="match status" value="1"/>
</dbReference>
<keyword evidence="5" id="KW-0378">Hydrolase</keyword>
<reference evidence="8 9" key="1">
    <citation type="submission" date="2023-12" db="EMBL/GenBank/DDBJ databases">
        <title>Description of an unclassified Opitutus bacterium of Verrucomicrobiota.</title>
        <authorList>
            <person name="Zhang D.-F."/>
        </authorList>
    </citation>
    <scope>NUCLEOTIDE SEQUENCE [LARGE SCALE GENOMIC DNA]</scope>
    <source>
        <strain evidence="8 9">WL0086</strain>
    </source>
</reference>
<dbReference type="EMBL" id="CP139781">
    <property type="protein sequence ID" value="WRQ88573.1"/>
    <property type="molecule type" value="Genomic_DNA"/>
</dbReference>
<dbReference type="Pfam" id="PF04389">
    <property type="entry name" value="Peptidase_M28"/>
    <property type="match status" value="1"/>
</dbReference>
<keyword evidence="6" id="KW-0862">Zinc</keyword>
<dbReference type="RefSeq" id="WP_221033004.1">
    <property type="nucleotide sequence ID" value="NZ_CP139781.1"/>
</dbReference>
<feature type="domain" description="Peptidase M28" evidence="7">
    <location>
        <begin position="312"/>
        <end position="519"/>
    </location>
</feature>
<dbReference type="Gene3D" id="3.50.30.30">
    <property type="match status" value="1"/>
</dbReference>
<dbReference type="PANTHER" id="PTHR12147">
    <property type="entry name" value="METALLOPEPTIDASE M28 FAMILY MEMBER"/>
    <property type="match status" value="1"/>
</dbReference>
<dbReference type="Proteomes" id="UP000738431">
    <property type="component" value="Chromosome"/>
</dbReference>
<keyword evidence="3" id="KW-0479">Metal-binding</keyword>
<dbReference type="Gene3D" id="3.40.630.10">
    <property type="entry name" value="Zn peptidases"/>
    <property type="match status" value="1"/>
</dbReference>
<evidence type="ECO:0000256" key="5">
    <source>
        <dbReference type="ARBA" id="ARBA00022801"/>
    </source>
</evidence>
<proteinExistence type="predicted"/>
<sequence>MQHLRPSRRAIRTVALLLTTFGLTSVVAPLASLAADRASPDHLHEMIATLSSDDFEGRNPGSAGEDKTVAYLIDQLTAMDVAPGNPNGTYTQDVGLVGITSKTSLSFSVGDETLEPVLVNDYTAASKRVTADPIAATASEVIFLGYGVQAPEFNWDDFKGVDVTGKTIVVLVNDPPLPDPADPTKLDDAQFKGKAMTYYGRYDYKYETASRLGAAACLIVHETGPAGYPFAVLTAGSGRESFSLASADGNASRVGLEGWISRDFAEKLFAAGGHDFAALKAAAARRDFEPVPLNATLDYTVTNTTRTVDSQNVIGLVEGSDPSLKNEYVIYTAHWDHMGRDERLPGDQVFNGAMDNASGTAVVLEIARLFAATPPAERPDRSLLFLFVTAEERGLLGSKYYAENPLYPLRDTIANINKDGANIYAPTKDIEIIGSGSTTIEDVAAELAAENGQFLLPDSQSEKGFFYRSDHFSFAKVGVPAFYSKAGRIAIGFPENYIDEKRAEYTAKHYHKVSDEISDLWNFEAIAQEANFLHELGRRLANAEEVPEWLPGTEFKSTRDAQRP</sequence>
<organism evidence="8 9">
    <name type="scientific">Actomonas aquatica</name>
    <dbReference type="NCBI Taxonomy" id="2866162"/>
    <lineage>
        <taxon>Bacteria</taxon>
        <taxon>Pseudomonadati</taxon>
        <taxon>Verrucomicrobiota</taxon>
        <taxon>Opitutia</taxon>
        <taxon>Opitutales</taxon>
        <taxon>Opitutaceae</taxon>
        <taxon>Actomonas</taxon>
    </lineage>
</organism>
<keyword evidence="4" id="KW-0732">Signal</keyword>
<evidence type="ECO:0000256" key="1">
    <source>
        <dbReference type="ARBA" id="ARBA00022438"/>
    </source>
</evidence>
<dbReference type="PANTHER" id="PTHR12147:SF56">
    <property type="entry name" value="AMINOPEPTIDASE YDR415C-RELATED"/>
    <property type="match status" value="1"/>
</dbReference>
<protein>
    <submittedName>
        <fullName evidence="8">M28 family peptidase</fullName>
    </submittedName>
</protein>
<gene>
    <name evidence="8" type="ORF">K1X11_004100</name>
</gene>
<keyword evidence="1" id="KW-0031">Aminopeptidase</keyword>
<evidence type="ECO:0000256" key="6">
    <source>
        <dbReference type="ARBA" id="ARBA00022833"/>
    </source>
</evidence>
<evidence type="ECO:0000256" key="2">
    <source>
        <dbReference type="ARBA" id="ARBA00022670"/>
    </source>
</evidence>
<evidence type="ECO:0000256" key="4">
    <source>
        <dbReference type="ARBA" id="ARBA00022729"/>
    </source>
</evidence>
<name>A0ABZ1CA67_9BACT</name>
<evidence type="ECO:0000256" key="3">
    <source>
        <dbReference type="ARBA" id="ARBA00022723"/>
    </source>
</evidence>